<comment type="cofactor">
    <cofactor evidence="1 5">
        <name>FAD</name>
        <dbReference type="ChEBI" id="CHEBI:57692"/>
    </cofactor>
</comment>
<dbReference type="Pfam" id="PF02770">
    <property type="entry name" value="Acyl-CoA_dh_M"/>
    <property type="match status" value="1"/>
</dbReference>
<evidence type="ECO:0000256" key="5">
    <source>
        <dbReference type="RuleBase" id="RU362125"/>
    </source>
</evidence>
<feature type="domain" description="Acyl-CoA oxidase/dehydrogenase middle" evidence="7">
    <location>
        <begin position="176"/>
        <end position="268"/>
    </location>
</feature>
<evidence type="ECO:0000259" key="8">
    <source>
        <dbReference type="Pfam" id="PF18158"/>
    </source>
</evidence>
<comment type="similarity">
    <text evidence="2 5">Belongs to the acyl-CoA dehydrogenase family.</text>
</comment>
<dbReference type="EMBL" id="LT607733">
    <property type="protein sequence ID" value="SCG17493.1"/>
    <property type="molecule type" value="Genomic_DNA"/>
</dbReference>
<dbReference type="InterPro" id="IPR052904">
    <property type="entry name" value="Acyl-CoA_dehydrogenase-like"/>
</dbReference>
<dbReference type="SUPFAM" id="SSF56645">
    <property type="entry name" value="Acyl-CoA dehydrogenase NM domain-like"/>
    <property type="match status" value="1"/>
</dbReference>
<dbReference type="Gene3D" id="6.10.250.600">
    <property type="match status" value="1"/>
</dbReference>
<dbReference type="InterPro" id="IPR009075">
    <property type="entry name" value="AcylCo_DH/oxidase_C"/>
</dbReference>
<dbReference type="PANTHER" id="PTHR42707">
    <property type="entry name" value="ACYL-COA DEHYDROGENASE"/>
    <property type="match status" value="1"/>
</dbReference>
<organism evidence="9 10">
    <name type="scientific">Micromonospora echinofusca</name>
    <dbReference type="NCBI Taxonomy" id="47858"/>
    <lineage>
        <taxon>Bacteria</taxon>
        <taxon>Bacillati</taxon>
        <taxon>Actinomycetota</taxon>
        <taxon>Actinomycetes</taxon>
        <taxon>Micromonosporales</taxon>
        <taxon>Micromonosporaceae</taxon>
        <taxon>Micromonospora</taxon>
    </lineage>
</organism>
<dbReference type="PANTHER" id="PTHR42707:SF3">
    <property type="entry name" value="ACYL-COA DEHYDROGENASE AIDB-RELATED"/>
    <property type="match status" value="1"/>
</dbReference>
<accession>A0A1C5GCC8</accession>
<evidence type="ECO:0000313" key="10">
    <source>
        <dbReference type="Proteomes" id="UP000198251"/>
    </source>
</evidence>
<dbReference type="InterPro" id="IPR041504">
    <property type="entry name" value="AidB_N"/>
</dbReference>
<evidence type="ECO:0000256" key="3">
    <source>
        <dbReference type="ARBA" id="ARBA00022630"/>
    </source>
</evidence>
<dbReference type="GeneID" id="95803530"/>
<gene>
    <name evidence="9" type="ORF">GA0070610_3804</name>
</gene>
<dbReference type="PROSITE" id="PS00073">
    <property type="entry name" value="ACYL_COA_DH_2"/>
    <property type="match status" value="1"/>
</dbReference>
<protein>
    <submittedName>
        <fullName evidence="9">Putative acyl-CoA dehydrogenase</fullName>
    </submittedName>
</protein>
<dbReference type="RefSeq" id="WP_089001230.1">
    <property type="nucleotide sequence ID" value="NZ_LT607733.1"/>
</dbReference>
<dbReference type="Gene3D" id="2.40.110.20">
    <property type="match status" value="1"/>
</dbReference>
<dbReference type="InterPro" id="IPR036250">
    <property type="entry name" value="AcylCo_DH-like_C"/>
</dbReference>
<dbReference type="SUPFAM" id="SSF47203">
    <property type="entry name" value="Acyl-CoA dehydrogenase C-terminal domain-like"/>
    <property type="match status" value="1"/>
</dbReference>
<dbReference type="Gene3D" id="1.20.140.10">
    <property type="entry name" value="Butyryl-CoA Dehydrogenase, subunit A, domain 3"/>
    <property type="match status" value="1"/>
</dbReference>
<feature type="domain" description="Adaptive response protein AidB N-terminal" evidence="8">
    <location>
        <begin position="8"/>
        <end position="160"/>
    </location>
</feature>
<keyword evidence="5" id="KW-0560">Oxidoreductase</keyword>
<sequence>MTTHEVFNQVPPLVGHDAADDPALLDGLDREGAGWAAAELHELGRLGGGEQAIEQGRLANEHPPVLRTHDRHGNRVDEVEFHPAWHELMRTAVTHGLHAAPWADDRPGAHVARAAKFYTWRPDAGHGCPISMTYAAVPALRHAPELAARYEPLLTATSYDFGLRAPLAKRGLLAGMSMTEKQGGSDVRANTTTARPEPDGTYRLLGHKWFTSAPMCDVFLTLAQAPGGLTCFLVPRVLPDGTRNPMRLMRLKDKLGNRSNASAEVEYEHAVAWRVGDEGRGVRTIIDMVNLTRLDCVIGAAAGMRQGVITAAHHATHRQAFGRYLVEAPLMRNVLADLAVESEAATVLMMRLAGATDRSARGDAAETAFKRLALAVGKYWVCKRWPAHAAEALECLGGNGYVEESGMPRLFRESPLNSIWEGSGNVAALDVLRALAREPEVMAAFQAEVAAAAGADARLDAAVRRVRAELVDPDDVELRARRVVERLALVLQGALLVRHGHPAVADAFCASRLDGDHGQAYGTLPRGVDFAAIIARAVPEVG</sequence>
<dbReference type="InterPro" id="IPR009100">
    <property type="entry name" value="AcylCoA_DH/oxidase_NM_dom_sf"/>
</dbReference>
<name>A0A1C5GCC8_MICEH</name>
<proteinExistence type="inferred from homology"/>
<evidence type="ECO:0000256" key="2">
    <source>
        <dbReference type="ARBA" id="ARBA00009347"/>
    </source>
</evidence>
<dbReference type="InterPro" id="IPR006091">
    <property type="entry name" value="Acyl-CoA_Oxase/DH_mid-dom"/>
</dbReference>
<dbReference type="InterPro" id="IPR006089">
    <property type="entry name" value="Acyl-CoA_DH_CS"/>
</dbReference>
<evidence type="ECO:0000313" key="9">
    <source>
        <dbReference type="EMBL" id="SCG17493.1"/>
    </source>
</evidence>
<evidence type="ECO:0000256" key="4">
    <source>
        <dbReference type="ARBA" id="ARBA00022827"/>
    </source>
</evidence>
<evidence type="ECO:0000259" key="7">
    <source>
        <dbReference type="Pfam" id="PF02770"/>
    </source>
</evidence>
<evidence type="ECO:0000259" key="6">
    <source>
        <dbReference type="Pfam" id="PF00441"/>
    </source>
</evidence>
<evidence type="ECO:0000256" key="1">
    <source>
        <dbReference type="ARBA" id="ARBA00001974"/>
    </source>
</evidence>
<dbReference type="AlphaFoldDB" id="A0A1C5GCC8"/>
<keyword evidence="4 5" id="KW-0274">FAD</keyword>
<dbReference type="Pfam" id="PF00441">
    <property type="entry name" value="Acyl-CoA_dh_1"/>
    <property type="match status" value="1"/>
</dbReference>
<dbReference type="NCBIfam" id="NF008594">
    <property type="entry name" value="PRK11561.1"/>
    <property type="match status" value="1"/>
</dbReference>
<dbReference type="Proteomes" id="UP000198251">
    <property type="component" value="Chromosome I"/>
</dbReference>
<dbReference type="GO" id="GO:0003995">
    <property type="term" value="F:acyl-CoA dehydrogenase activity"/>
    <property type="evidence" value="ECO:0007669"/>
    <property type="project" value="InterPro"/>
</dbReference>
<dbReference type="Pfam" id="PF18158">
    <property type="entry name" value="AidB_N"/>
    <property type="match status" value="1"/>
</dbReference>
<feature type="domain" description="Acyl-CoA dehydrogenase/oxidase C-terminal" evidence="6">
    <location>
        <begin position="279"/>
        <end position="435"/>
    </location>
</feature>
<reference evidence="9 10" key="1">
    <citation type="submission" date="2016-06" db="EMBL/GenBank/DDBJ databases">
        <authorList>
            <person name="Kjaerup R.B."/>
            <person name="Dalgaard T.S."/>
            <person name="Juul-Madsen H.R."/>
        </authorList>
    </citation>
    <scope>NUCLEOTIDE SEQUENCE [LARGE SCALE GENOMIC DNA]</scope>
    <source>
        <strain evidence="9 10">DSM 43913</strain>
    </source>
</reference>
<keyword evidence="3 5" id="KW-0285">Flavoprotein</keyword>
<keyword evidence="10" id="KW-1185">Reference proteome</keyword>